<dbReference type="OrthoDB" id="9787650at2"/>
<evidence type="ECO:0000256" key="3">
    <source>
        <dbReference type="ARBA" id="ARBA00013109"/>
    </source>
</evidence>
<evidence type="ECO:0000313" key="11">
    <source>
        <dbReference type="EMBL" id="CEN55082.1"/>
    </source>
</evidence>
<dbReference type="Gene3D" id="3.40.50.10090">
    <property type="match status" value="2"/>
</dbReference>
<keyword evidence="12" id="KW-1185">Reference proteome</keyword>
<accession>A0A0B7IVI0</accession>
<proteinExistence type="inferred from homology"/>
<dbReference type="UniPathway" id="UPA00251">
    <property type="reaction ID" value="UER00320"/>
</dbReference>
<keyword evidence="5 9" id="KW-0627">Porphyrin biosynthesis</keyword>
<dbReference type="KEGG" id="mbac:BN1209_0021"/>
<protein>
    <recommendedName>
        <fullName evidence="7 9">Uroporphyrinogen-III synthase</fullName>
        <ecNumber evidence="3 9">4.2.1.75</ecNumber>
    </recommendedName>
</protein>
<dbReference type="CDD" id="cd06578">
    <property type="entry name" value="HemD"/>
    <property type="match status" value="1"/>
</dbReference>
<sequence>MNSSLLHDRHIVITRPIGQAGKLSKLVQAAGGEVISFPLIEIAPLSNYQAFEHTISSLHEYDWAIFISSNAVQNGMPFVSKLELPSSLRFAAIGPSTAAELSKFGIQNTLIPKDRFDSESLLALPEMQTVKNQKVMIFRGIGGREVLADTLKSRGAEVSFAECYQRINPQQDLSQLTTFASTRSLDAIVVTSSEAMRNLLAMANHQAWLKNVKLCVNHARIAEEPTQLGLNVHIAAAPGDEAMLACLIKAVTSSASID</sequence>
<dbReference type="EMBL" id="LN794158">
    <property type="protein sequence ID" value="CEN55082.1"/>
    <property type="molecule type" value="Genomic_DNA"/>
</dbReference>
<evidence type="ECO:0000256" key="6">
    <source>
        <dbReference type="ARBA" id="ARBA00037589"/>
    </source>
</evidence>
<dbReference type="InterPro" id="IPR036108">
    <property type="entry name" value="4pyrrol_syn_uPrphyn_synt_sf"/>
</dbReference>
<dbReference type="Proteomes" id="UP000056322">
    <property type="component" value="Chromosome 1"/>
</dbReference>
<comment type="function">
    <text evidence="6 9">Catalyzes cyclization of the linear tetrapyrrole, hydroxymethylbilane, to the macrocyclic uroporphyrinogen III.</text>
</comment>
<evidence type="ECO:0000256" key="2">
    <source>
        <dbReference type="ARBA" id="ARBA00008133"/>
    </source>
</evidence>
<comment type="pathway">
    <text evidence="1 9">Porphyrin-containing compound metabolism; protoporphyrin-IX biosynthesis; coproporphyrinogen-III from 5-aminolevulinate: step 3/4.</text>
</comment>
<keyword evidence="4 9" id="KW-0456">Lyase</keyword>
<reference evidence="12" key="1">
    <citation type="submission" date="2014-12" db="EMBL/GenBank/DDBJ databases">
        <authorList>
            <person name="Salcher M.M."/>
        </authorList>
    </citation>
    <scope>NUCLEOTIDE SEQUENCE [LARGE SCALE GENOMIC DNA]</scope>
    <source>
        <strain evidence="12">MMS-10A-171</strain>
    </source>
</reference>
<organism evidence="11 12">
    <name type="scientific">Candidatus Methylopumilus turicensis</name>
    <dbReference type="NCBI Taxonomy" id="1581680"/>
    <lineage>
        <taxon>Bacteria</taxon>
        <taxon>Pseudomonadati</taxon>
        <taxon>Pseudomonadota</taxon>
        <taxon>Betaproteobacteria</taxon>
        <taxon>Nitrosomonadales</taxon>
        <taxon>Methylophilaceae</taxon>
        <taxon>Candidatus Methylopumilus</taxon>
    </lineage>
</organism>
<dbReference type="SUPFAM" id="SSF69618">
    <property type="entry name" value="HemD-like"/>
    <property type="match status" value="1"/>
</dbReference>
<comment type="catalytic activity">
    <reaction evidence="8 9">
        <text>hydroxymethylbilane = uroporphyrinogen III + H2O</text>
        <dbReference type="Rhea" id="RHEA:18965"/>
        <dbReference type="ChEBI" id="CHEBI:15377"/>
        <dbReference type="ChEBI" id="CHEBI:57308"/>
        <dbReference type="ChEBI" id="CHEBI:57845"/>
        <dbReference type="EC" id="4.2.1.75"/>
    </reaction>
</comment>
<evidence type="ECO:0000256" key="8">
    <source>
        <dbReference type="ARBA" id="ARBA00048617"/>
    </source>
</evidence>
<evidence type="ECO:0000256" key="1">
    <source>
        <dbReference type="ARBA" id="ARBA00004772"/>
    </source>
</evidence>
<feature type="domain" description="Tetrapyrrole biosynthesis uroporphyrinogen III synthase" evidence="10">
    <location>
        <begin position="22"/>
        <end position="244"/>
    </location>
</feature>
<dbReference type="GO" id="GO:0006782">
    <property type="term" value="P:protoporphyrinogen IX biosynthetic process"/>
    <property type="evidence" value="ECO:0007669"/>
    <property type="project" value="UniProtKB-UniRule"/>
</dbReference>
<evidence type="ECO:0000256" key="4">
    <source>
        <dbReference type="ARBA" id="ARBA00023239"/>
    </source>
</evidence>
<evidence type="ECO:0000313" key="12">
    <source>
        <dbReference type="Proteomes" id="UP000056322"/>
    </source>
</evidence>
<dbReference type="Pfam" id="PF02602">
    <property type="entry name" value="HEM4"/>
    <property type="match status" value="1"/>
</dbReference>
<dbReference type="EC" id="4.2.1.75" evidence="3 9"/>
<dbReference type="AlphaFoldDB" id="A0A0B7IVI0"/>
<dbReference type="PANTHER" id="PTHR38042">
    <property type="entry name" value="UROPORPHYRINOGEN-III SYNTHASE, CHLOROPLASTIC"/>
    <property type="match status" value="1"/>
</dbReference>
<dbReference type="InterPro" id="IPR039793">
    <property type="entry name" value="UROS/Hem4"/>
</dbReference>
<dbReference type="PANTHER" id="PTHR38042:SF1">
    <property type="entry name" value="UROPORPHYRINOGEN-III SYNTHASE, CHLOROPLASTIC"/>
    <property type="match status" value="1"/>
</dbReference>
<dbReference type="HOGENOM" id="CLU_011276_9_4_4"/>
<dbReference type="InterPro" id="IPR003754">
    <property type="entry name" value="4pyrrol_synth_uPrphyn_synth"/>
</dbReference>
<dbReference type="RefSeq" id="WP_045750426.1">
    <property type="nucleotide sequence ID" value="NZ_LN794158.1"/>
</dbReference>
<name>A0A0B7IVI0_9PROT</name>
<comment type="similarity">
    <text evidence="2 9">Belongs to the uroporphyrinogen-III synthase family.</text>
</comment>
<dbReference type="GO" id="GO:0006780">
    <property type="term" value="P:uroporphyrinogen III biosynthetic process"/>
    <property type="evidence" value="ECO:0007669"/>
    <property type="project" value="UniProtKB-UniRule"/>
</dbReference>
<dbReference type="GO" id="GO:0004852">
    <property type="term" value="F:uroporphyrinogen-III synthase activity"/>
    <property type="evidence" value="ECO:0007669"/>
    <property type="project" value="UniProtKB-UniRule"/>
</dbReference>
<evidence type="ECO:0000256" key="5">
    <source>
        <dbReference type="ARBA" id="ARBA00023244"/>
    </source>
</evidence>
<dbReference type="STRING" id="1581680.BN1209_0021"/>
<evidence type="ECO:0000259" key="10">
    <source>
        <dbReference type="Pfam" id="PF02602"/>
    </source>
</evidence>
<evidence type="ECO:0000256" key="7">
    <source>
        <dbReference type="ARBA" id="ARBA00040167"/>
    </source>
</evidence>
<gene>
    <name evidence="11" type="ORF">BN1209_0021</name>
</gene>
<evidence type="ECO:0000256" key="9">
    <source>
        <dbReference type="RuleBase" id="RU366031"/>
    </source>
</evidence>